<feature type="active site" description="4-aspartylphosphate intermediate" evidence="11">
    <location>
        <position position="383"/>
    </location>
</feature>
<dbReference type="Proteomes" id="UP000692954">
    <property type="component" value="Unassembled WGS sequence"/>
</dbReference>
<dbReference type="PANTHER" id="PTHR24092">
    <property type="entry name" value="PROBABLE PHOSPHOLIPID-TRANSPORTING ATPASE"/>
    <property type="match status" value="1"/>
</dbReference>
<comment type="caution">
    <text evidence="18">The sequence shown here is derived from an EMBL/GenBank/DDBJ whole genome shotgun (WGS) entry which is preliminary data.</text>
</comment>
<dbReference type="InterPro" id="IPR032631">
    <property type="entry name" value="P-type_ATPase_N"/>
</dbReference>
<feature type="binding site" evidence="12">
    <location>
        <position position="498"/>
    </location>
    <ligand>
        <name>ATP</name>
        <dbReference type="ChEBI" id="CHEBI:30616"/>
    </ligand>
</feature>
<evidence type="ECO:0000256" key="12">
    <source>
        <dbReference type="PIRSR" id="PIRSR606539-2"/>
    </source>
</evidence>
<dbReference type="GO" id="GO:0045332">
    <property type="term" value="P:phospholipid translocation"/>
    <property type="evidence" value="ECO:0007669"/>
    <property type="project" value="TreeGrafter"/>
</dbReference>
<dbReference type="InterPro" id="IPR032630">
    <property type="entry name" value="P_typ_ATPase_c"/>
</dbReference>
<feature type="binding site" evidence="12">
    <location>
        <position position="643"/>
    </location>
    <ligand>
        <name>ATP</name>
        <dbReference type="ChEBI" id="CHEBI:30616"/>
    </ligand>
</feature>
<feature type="transmembrane region" description="Helical" evidence="14">
    <location>
        <begin position="66"/>
        <end position="84"/>
    </location>
</feature>
<evidence type="ECO:0000256" key="5">
    <source>
        <dbReference type="ARBA" id="ARBA00022741"/>
    </source>
</evidence>
<dbReference type="OrthoDB" id="377733at2759"/>
<dbReference type="GO" id="GO:0140326">
    <property type="term" value="F:ATPase-coupled intramembrane lipid transporter activity"/>
    <property type="evidence" value="ECO:0007669"/>
    <property type="project" value="UniProtKB-EC"/>
</dbReference>
<dbReference type="Pfam" id="PF13246">
    <property type="entry name" value="Cation_ATPase"/>
    <property type="match status" value="1"/>
</dbReference>
<keyword evidence="19" id="KW-1185">Reference proteome</keyword>
<name>A0A8S1PDX6_9CILI</name>
<dbReference type="SFLD" id="SFLDS00003">
    <property type="entry name" value="Haloacid_Dehalogenase"/>
    <property type="match status" value="1"/>
</dbReference>
<reference evidence="18" key="1">
    <citation type="submission" date="2021-01" db="EMBL/GenBank/DDBJ databases">
        <authorList>
            <consortium name="Genoscope - CEA"/>
            <person name="William W."/>
        </authorList>
    </citation>
    <scope>NUCLEOTIDE SEQUENCE</scope>
</reference>
<dbReference type="NCBIfam" id="TIGR01652">
    <property type="entry name" value="ATPase-Plipid"/>
    <property type="match status" value="1"/>
</dbReference>
<feature type="binding site" evidence="12">
    <location>
        <position position="522"/>
    </location>
    <ligand>
        <name>ATP</name>
        <dbReference type="ChEBI" id="CHEBI:30616"/>
    </ligand>
</feature>
<keyword evidence="9 14" id="KW-1133">Transmembrane helix</keyword>
<evidence type="ECO:0000256" key="6">
    <source>
        <dbReference type="ARBA" id="ARBA00022840"/>
    </source>
</evidence>
<feature type="binding site" evidence="13">
    <location>
        <position position="814"/>
    </location>
    <ligand>
        <name>Mg(2+)</name>
        <dbReference type="ChEBI" id="CHEBI:18420"/>
    </ligand>
</feature>
<dbReference type="GO" id="GO:0000287">
    <property type="term" value="F:magnesium ion binding"/>
    <property type="evidence" value="ECO:0007669"/>
    <property type="project" value="UniProtKB-UniRule"/>
</dbReference>
<feature type="binding site" evidence="12">
    <location>
        <position position="794"/>
    </location>
    <ligand>
        <name>ATP</name>
        <dbReference type="ChEBI" id="CHEBI:30616"/>
    </ligand>
</feature>
<keyword evidence="4 13" id="KW-0479">Metal-binding</keyword>
<dbReference type="Pfam" id="PF00122">
    <property type="entry name" value="E1-E2_ATPase"/>
    <property type="match status" value="1"/>
</dbReference>
<dbReference type="InterPro" id="IPR006539">
    <property type="entry name" value="P-type_ATPase_IV"/>
</dbReference>
<feature type="binding site" evidence="12">
    <location>
        <position position="817"/>
    </location>
    <ligand>
        <name>ATP</name>
        <dbReference type="ChEBI" id="CHEBI:30616"/>
    </ligand>
</feature>
<organism evidence="18 19">
    <name type="scientific">Paramecium sonneborni</name>
    <dbReference type="NCBI Taxonomy" id="65129"/>
    <lineage>
        <taxon>Eukaryota</taxon>
        <taxon>Sar</taxon>
        <taxon>Alveolata</taxon>
        <taxon>Ciliophora</taxon>
        <taxon>Intramacronucleata</taxon>
        <taxon>Oligohymenophorea</taxon>
        <taxon>Peniculida</taxon>
        <taxon>Parameciidae</taxon>
        <taxon>Paramecium</taxon>
    </lineage>
</organism>
<evidence type="ECO:0000256" key="11">
    <source>
        <dbReference type="PIRSR" id="PIRSR606539-1"/>
    </source>
</evidence>
<feature type="domain" description="P-type ATPase C-terminal" evidence="17">
    <location>
        <begin position="840"/>
        <end position="1091"/>
    </location>
</feature>
<dbReference type="InterPro" id="IPR044492">
    <property type="entry name" value="P_typ_ATPase_HD_dom"/>
</dbReference>
<dbReference type="InterPro" id="IPR018303">
    <property type="entry name" value="ATPase_P-typ_P_site"/>
</dbReference>
<evidence type="ECO:0000256" key="13">
    <source>
        <dbReference type="PIRSR" id="PIRSR606539-3"/>
    </source>
</evidence>
<evidence type="ECO:0000256" key="9">
    <source>
        <dbReference type="ARBA" id="ARBA00022989"/>
    </source>
</evidence>
<feature type="binding site" evidence="13">
    <location>
        <position position="383"/>
    </location>
    <ligand>
        <name>Mg(2+)</name>
        <dbReference type="ChEBI" id="CHEBI:18420"/>
    </ligand>
</feature>
<dbReference type="GO" id="GO:0005524">
    <property type="term" value="F:ATP binding"/>
    <property type="evidence" value="ECO:0007669"/>
    <property type="project" value="UniProtKB-UniRule"/>
</dbReference>
<keyword evidence="8 14" id="KW-1278">Translocase</keyword>
<evidence type="ECO:0000256" key="10">
    <source>
        <dbReference type="ARBA" id="ARBA00023136"/>
    </source>
</evidence>
<feature type="transmembrane region" description="Helical" evidence="14">
    <location>
        <begin position="38"/>
        <end position="60"/>
    </location>
</feature>
<feature type="binding site" evidence="12">
    <location>
        <position position="818"/>
    </location>
    <ligand>
        <name>ATP</name>
        <dbReference type="ChEBI" id="CHEBI:30616"/>
    </ligand>
</feature>
<dbReference type="PROSITE" id="PS00154">
    <property type="entry name" value="ATPASE_E1_E2"/>
    <property type="match status" value="1"/>
</dbReference>
<sequence>MQQEYRKIIINRRDQNILFPSNTIKSSKYNMLNFFPKAILLQFMRIANIYFLVTAVLQSMPLISPLAPFSAISPLVFVLAVSLFREMLEDYRKHRNDDMINEQVALLYNNYVFQKIQWKEIRVGDIVQVLEDFTIPADLCIIRTSDENGQCFLETSNLDGERNLKTKYAIADIQEQMVHGKFSDLAGELQCDKPNNRIHKFQGMLQVDLKQYPISNNNILLRGTTIKNTKWIVGLVVYTGHDCKIIKSQGKMRYKTTHIERALNIIVIVILILQAGACIVLAFFAAYNYNPFIFEGNPQFIYIYPENDRNGPVVTAVISYFSNFLLLNSMVPISLIISLETLKYLQTTWMEFDEYMQNENQPFRVLNTMIHEELGKIEYIFTDKTGTLTSNNMEFRQCCIKGIAYSDEDLQEIFKSDNILDDLELEKYINFFLCIIICHNVIVDEKQNEFQGSSPDEVALVKAAFNHGFKFLKKTNNSIFIKVREQLLVYEYICEFEFTSDRKRMSIVVKDMQTEQLLLFCKGADNIIWRRLDMKKHQEQELRMSQVSLKKYSKDGLRTLCLSYKQIDEIQFQDWQKQYRAFQNEVALDPEAINKLKEHESILEHDLMLLGITALEDKLQEDVPDVIKSLHEAGIKVWMLTGDKMETAENIGYLCHLIDHTTKCFRVNQEDEEEILMRFKKINRSILTYEKITKKTNKVKKNQQLKQQLQWLREQSSINSQIRSVHKMKMNQISVKSEGSENHSQKEFKRTFALIVEGDSIYYLLHSKQIQEEFLKIIPKCRTVICCRSTPNQKAEIVGLVKKNLKTITLAIGDGGNDVSMIQESHIGVGILGKEGNQAAMNSDYFFCQFKHLWRLLFVHGRWNLYRTSYFVNYFFFKNILFTFQQFYFAFFNAFSSQSFYEDGYLLNFNTLITAVAPVYYGVFDQDLDVQDQYIKSQLPRVYSEFKYHKLFGRRAFAKWYVSGLLCSGLVFFVSKQIYLIQVNSESGRVDGLWQLSVSCYWSSVFIVFMVIISDSNQFTWITFLAYGPLSILAFFPVFTLAWNEFQSETKHYAYDWLGNAKFFIVVILIVGTVFIFKRVINIWQQLEYPTVIDQVRKERAEMNNMMEQSQGPGSSRLELSEMEFPIAIENQRQDVYNLSHNMGQQRDMDM</sequence>
<feature type="binding site" evidence="12">
    <location>
        <position position="788"/>
    </location>
    <ligand>
        <name>ATP</name>
        <dbReference type="ChEBI" id="CHEBI:30616"/>
    </ligand>
</feature>
<feature type="binding site" evidence="13">
    <location>
        <position position="385"/>
    </location>
    <ligand>
        <name>Mg(2+)</name>
        <dbReference type="ChEBI" id="CHEBI:18420"/>
    </ligand>
</feature>
<evidence type="ECO:0000256" key="3">
    <source>
        <dbReference type="ARBA" id="ARBA00022692"/>
    </source>
</evidence>
<dbReference type="InterPro" id="IPR059000">
    <property type="entry name" value="ATPase_P-type_domA"/>
</dbReference>
<comment type="catalytic activity">
    <reaction evidence="14">
        <text>ATP + H2O + phospholipidSide 1 = ADP + phosphate + phospholipidSide 2.</text>
        <dbReference type="EC" id="7.6.2.1"/>
    </reaction>
</comment>
<evidence type="ECO:0000256" key="14">
    <source>
        <dbReference type="RuleBase" id="RU362033"/>
    </source>
</evidence>
<feature type="domain" description="P-type ATPase A" evidence="15">
    <location>
        <begin position="102"/>
        <end position="241"/>
    </location>
</feature>
<evidence type="ECO:0000313" key="18">
    <source>
        <dbReference type="EMBL" id="CAD8101336.1"/>
    </source>
</evidence>
<proteinExistence type="inferred from homology"/>
<feature type="transmembrane region" description="Helical" evidence="14">
    <location>
        <begin position="1063"/>
        <end position="1081"/>
    </location>
</feature>
<evidence type="ECO:0000256" key="1">
    <source>
        <dbReference type="ARBA" id="ARBA00004141"/>
    </source>
</evidence>
<dbReference type="NCBIfam" id="TIGR01494">
    <property type="entry name" value="ATPase_P-type"/>
    <property type="match status" value="1"/>
</dbReference>
<feature type="transmembrane region" description="Helical" evidence="14">
    <location>
        <begin position="262"/>
        <end position="287"/>
    </location>
</feature>
<feature type="transmembrane region" description="Helical" evidence="14">
    <location>
        <begin position="993"/>
        <end position="1012"/>
    </location>
</feature>
<keyword evidence="5 12" id="KW-0547">Nucleotide-binding</keyword>
<evidence type="ECO:0000259" key="15">
    <source>
        <dbReference type="Pfam" id="PF00122"/>
    </source>
</evidence>
<feature type="binding site" evidence="12">
    <location>
        <position position="383"/>
    </location>
    <ligand>
        <name>ATP</name>
        <dbReference type="ChEBI" id="CHEBI:30616"/>
    </ligand>
</feature>
<accession>A0A8S1PDX6</accession>
<comment type="similarity">
    <text evidence="14">Belongs to the cation transport ATPase (P-type) (TC 3.A.3) family. Type IV subfamily.</text>
</comment>
<feature type="binding site" evidence="12">
    <location>
        <position position="558"/>
    </location>
    <ligand>
        <name>ATP</name>
        <dbReference type="ChEBI" id="CHEBI:30616"/>
    </ligand>
</feature>
<comment type="subcellular location">
    <subcellularLocation>
        <location evidence="2">Endomembrane system</location>
    </subcellularLocation>
    <subcellularLocation>
        <location evidence="1 14">Membrane</location>
        <topology evidence="1 14">Multi-pass membrane protein</topology>
    </subcellularLocation>
</comment>
<dbReference type="Pfam" id="PF16212">
    <property type="entry name" value="PhoLip_ATPase_C"/>
    <property type="match status" value="1"/>
</dbReference>
<feature type="binding site" evidence="12">
    <location>
        <position position="641"/>
    </location>
    <ligand>
        <name>ATP</name>
        <dbReference type="ChEBI" id="CHEBI:30616"/>
    </ligand>
</feature>
<feature type="binding site" evidence="13">
    <location>
        <position position="818"/>
    </location>
    <ligand>
        <name>Mg(2+)</name>
        <dbReference type="ChEBI" id="CHEBI:18420"/>
    </ligand>
</feature>
<comment type="cofactor">
    <cofactor evidence="13">
        <name>Mg(2+)</name>
        <dbReference type="ChEBI" id="CHEBI:18420"/>
    </cofactor>
</comment>
<keyword evidence="7 13" id="KW-0460">Magnesium</keyword>
<evidence type="ECO:0000256" key="7">
    <source>
        <dbReference type="ARBA" id="ARBA00022842"/>
    </source>
</evidence>
<dbReference type="PANTHER" id="PTHR24092:SF218">
    <property type="entry name" value="PHOSPHOLIPID-TRANSPORTING ATPASE"/>
    <property type="match status" value="1"/>
</dbReference>
<keyword evidence="3 14" id="KW-0812">Transmembrane</keyword>
<dbReference type="Pfam" id="PF16209">
    <property type="entry name" value="PhoLip_ATPase_N"/>
    <property type="match status" value="1"/>
</dbReference>
<keyword evidence="10 14" id="KW-0472">Membrane</keyword>
<feature type="binding site" evidence="12">
    <location>
        <position position="642"/>
    </location>
    <ligand>
        <name>ATP</name>
        <dbReference type="ChEBI" id="CHEBI:30616"/>
    </ligand>
</feature>
<dbReference type="GO" id="GO:0005886">
    <property type="term" value="C:plasma membrane"/>
    <property type="evidence" value="ECO:0007669"/>
    <property type="project" value="TreeGrafter"/>
</dbReference>
<feature type="transmembrane region" description="Helical" evidence="14">
    <location>
        <begin position="871"/>
        <end position="892"/>
    </location>
</feature>
<feature type="binding site" evidence="12">
    <location>
        <position position="385"/>
    </location>
    <ligand>
        <name>ATP</name>
        <dbReference type="ChEBI" id="CHEBI:30616"/>
    </ligand>
</feature>
<evidence type="ECO:0000256" key="2">
    <source>
        <dbReference type="ARBA" id="ARBA00004308"/>
    </source>
</evidence>
<feature type="binding site" evidence="12">
    <location>
        <position position="457"/>
    </location>
    <ligand>
        <name>ATP</name>
        <dbReference type="ChEBI" id="CHEBI:30616"/>
    </ligand>
</feature>
<dbReference type="EC" id="7.6.2.1" evidence="14"/>
<feature type="transmembrane region" description="Helical" evidence="14">
    <location>
        <begin position="1024"/>
        <end position="1043"/>
    </location>
</feature>
<feature type="transmembrane region" description="Helical" evidence="14">
    <location>
        <begin position="904"/>
        <end position="924"/>
    </location>
</feature>
<dbReference type="InterPro" id="IPR001757">
    <property type="entry name" value="P_typ_ATPase"/>
</dbReference>
<dbReference type="SFLD" id="SFLDF00027">
    <property type="entry name" value="p-type_atpase"/>
    <property type="match status" value="1"/>
</dbReference>
<feature type="transmembrane region" description="Helical" evidence="14">
    <location>
        <begin position="960"/>
        <end position="981"/>
    </location>
</feature>
<dbReference type="SFLD" id="SFLDG00002">
    <property type="entry name" value="C1.7:_P-type_atpase_like"/>
    <property type="match status" value="1"/>
</dbReference>
<protein>
    <recommendedName>
        <fullName evidence="14">Phospholipid-transporting ATPase</fullName>
        <ecNumber evidence="14">7.6.2.1</ecNumber>
    </recommendedName>
</protein>
<evidence type="ECO:0000256" key="4">
    <source>
        <dbReference type="ARBA" id="ARBA00022723"/>
    </source>
</evidence>
<dbReference type="GO" id="GO:0016887">
    <property type="term" value="F:ATP hydrolysis activity"/>
    <property type="evidence" value="ECO:0007669"/>
    <property type="project" value="InterPro"/>
</dbReference>
<dbReference type="EMBL" id="CAJJDN010000075">
    <property type="protein sequence ID" value="CAD8101336.1"/>
    <property type="molecule type" value="Genomic_DNA"/>
</dbReference>
<evidence type="ECO:0000259" key="16">
    <source>
        <dbReference type="Pfam" id="PF16209"/>
    </source>
</evidence>
<evidence type="ECO:0000259" key="17">
    <source>
        <dbReference type="Pfam" id="PF16212"/>
    </source>
</evidence>
<evidence type="ECO:0000313" key="19">
    <source>
        <dbReference type="Proteomes" id="UP000692954"/>
    </source>
</evidence>
<keyword evidence="6 12" id="KW-0067">ATP-binding</keyword>
<gene>
    <name evidence="18" type="ORF">PSON_ATCC_30995.1.T0750222</name>
</gene>
<feature type="binding site" evidence="12">
    <location>
        <position position="384"/>
    </location>
    <ligand>
        <name>ATP</name>
        <dbReference type="ChEBI" id="CHEBI:30616"/>
    </ligand>
</feature>
<evidence type="ECO:0000256" key="8">
    <source>
        <dbReference type="ARBA" id="ARBA00022967"/>
    </source>
</evidence>
<dbReference type="AlphaFoldDB" id="A0A8S1PDX6"/>
<feature type="transmembrane region" description="Helical" evidence="14">
    <location>
        <begin position="317"/>
        <end position="339"/>
    </location>
</feature>
<feature type="domain" description="P-type ATPase N-terminal" evidence="16">
    <location>
        <begin position="10"/>
        <end position="72"/>
    </location>
</feature>